<keyword evidence="2 5" id="KW-0808">Transferase</keyword>
<comment type="caution">
    <text evidence="5">Lacks conserved residue(s) required for the propagation of feature annotation.</text>
</comment>
<feature type="region of interest" description="RNA binding; important for wobble base 34 recognition" evidence="5">
    <location>
        <begin position="277"/>
        <end position="281"/>
    </location>
</feature>
<keyword evidence="5" id="KW-0671">Queuosine biosynthesis</keyword>
<dbReference type="GO" id="GO:0008616">
    <property type="term" value="P:tRNA queuosine(34) biosynthetic process"/>
    <property type="evidence" value="ECO:0007669"/>
    <property type="project" value="UniProtKB-UniRule"/>
</dbReference>
<evidence type="ECO:0000256" key="5">
    <source>
        <dbReference type="HAMAP-Rule" id="MF_00168"/>
    </source>
</evidence>
<keyword evidence="3 5" id="KW-0819">tRNA processing</keyword>
<feature type="binding site" evidence="5">
    <location>
        <position position="195"/>
    </location>
    <ligand>
        <name>substrate</name>
    </ligand>
</feature>
<comment type="caution">
    <text evidence="7">The sequence shown here is derived from an EMBL/GenBank/DDBJ whole genome shotgun (WGS) entry which is preliminary data.</text>
</comment>
<dbReference type="InterPro" id="IPR004803">
    <property type="entry name" value="TGT"/>
</dbReference>
<evidence type="ECO:0000256" key="1">
    <source>
        <dbReference type="ARBA" id="ARBA00022676"/>
    </source>
</evidence>
<comment type="catalytic activity">
    <reaction evidence="4 5">
        <text>7-aminomethyl-7-carbaguanine + guanosine(34) in tRNA = 7-aminomethyl-7-carbaguanosine(34) in tRNA + guanine</text>
        <dbReference type="Rhea" id="RHEA:24104"/>
        <dbReference type="Rhea" id="RHEA-COMP:10341"/>
        <dbReference type="Rhea" id="RHEA-COMP:10342"/>
        <dbReference type="ChEBI" id="CHEBI:16235"/>
        <dbReference type="ChEBI" id="CHEBI:58703"/>
        <dbReference type="ChEBI" id="CHEBI:74269"/>
        <dbReference type="ChEBI" id="CHEBI:82833"/>
        <dbReference type="EC" id="2.4.2.29"/>
    </reaction>
</comment>
<dbReference type="EMBL" id="PFAP01000007">
    <property type="protein sequence ID" value="PIR94395.1"/>
    <property type="molecule type" value="Genomic_DNA"/>
</dbReference>
<dbReference type="AlphaFoldDB" id="A0A2H0V5Q6"/>
<dbReference type="NCBIfam" id="TIGR00449">
    <property type="entry name" value="tgt_general"/>
    <property type="match status" value="1"/>
</dbReference>
<comment type="subunit">
    <text evidence="5">Homodimer. Within each dimer, one monomer is responsible for RNA recognition and catalysis, while the other monomer binds to the replacement base PreQ1.</text>
</comment>
<feature type="binding site" evidence="5">
    <location>
        <position position="222"/>
    </location>
    <ligand>
        <name>substrate</name>
    </ligand>
</feature>
<evidence type="ECO:0000313" key="8">
    <source>
        <dbReference type="Proteomes" id="UP000229901"/>
    </source>
</evidence>
<comment type="function">
    <text evidence="5">Catalyzes the base-exchange of a guanine (G) residue with the queuine precursor 7-aminomethyl-7-deazaguanine (PreQ1) at position 34 (anticodon wobble position) in tRNAs with GU(N) anticodons (tRNA-Asp, -Asn, -His and -Tyr). Catalysis occurs through a double-displacement mechanism. The nucleophile active site attacks the C1' of nucleotide 34 to detach the guanine base from the RNA, forming a covalent enzyme-RNA intermediate. The proton acceptor active site deprotonates the incoming PreQ1, allowing a nucleophilic attack on the C1' of the ribose to form the product. After dissociation, two additional enzymatic reactions on the tRNA convert PreQ1 to queuine (Q), resulting in the hypermodified nucleoside queuosine (7-(((4,5-cis-dihydroxy-2-cyclopenten-1-yl)amino)methyl)-7-deazaguanosine).</text>
</comment>
<feature type="region of interest" description="RNA binding" evidence="5">
    <location>
        <begin position="253"/>
        <end position="259"/>
    </location>
</feature>
<dbReference type="InterPro" id="IPR036511">
    <property type="entry name" value="TGT-like_sf"/>
</dbReference>
<dbReference type="PANTHER" id="PTHR46499:SF1">
    <property type="entry name" value="QUEUINE TRNA-RIBOSYLTRANSFERASE"/>
    <property type="match status" value="1"/>
</dbReference>
<dbReference type="Proteomes" id="UP000229901">
    <property type="component" value="Unassembled WGS sequence"/>
</dbReference>
<dbReference type="GO" id="GO:0008479">
    <property type="term" value="F:tRNA-guanosine(34) queuine transglycosylase activity"/>
    <property type="evidence" value="ECO:0007669"/>
    <property type="project" value="UniProtKB-UniRule"/>
</dbReference>
<reference evidence="8" key="1">
    <citation type="submission" date="2017-09" db="EMBL/GenBank/DDBJ databases">
        <title>Depth-based differentiation of microbial function through sediment-hosted aquifers and enrichment of novel symbionts in the deep terrestrial subsurface.</title>
        <authorList>
            <person name="Probst A.J."/>
            <person name="Ladd B."/>
            <person name="Jarett J.K."/>
            <person name="Geller-Mcgrath D.E."/>
            <person name="Sieber C.M.K."/>
            <person name="Emerson J.B."/>
            <person name="Anantharaman K."/>
            <person name="Thomas B.C."/>
            <person name="Malmstrom R."/>
            <person name="Stieglmeier M."/>
            <person name="Klingl A."/>
            <person name="Woyke T."/>
            <person name="Ryan C.M."/>
            <person name="Banfield J.F."/>
        </authorList>
    </citation>
    <scope>NUCLEOTIDE SEQUENCE [LARGE SCALE GENOMIC DNA]</scope>
</reference>
<proteinExistence type="inferred from homology"/>
<evidence type="ECO:0000259" key="6">
    <source>
        <dbReference type="Pfam" id="PF01702"/>
    </source>
</evidence>
<comment type="pathway">
    <text evidence="5">tRNA modification; tRNA-queuosine biosynthesis.</text>
</comment>
<evidence type="ECO:0000256" key="3">
    <source>
        <dbReference type="ARBA" id="ARBA00022694"/>
    </source>
</evidence>
<keyword evidence="1 5" id="KW-0328">Glycosyltransferase</keyword>
<dbReference type="EC" id="2.4.2.29" evidence="5"/>
<organism evidence="7 8">
    <name type="scientific">Candidatus Falkowbacteria bacterium CG10_big_fil_rev_8_21_14_0_10_39_11</name>
    <dbReference type="NCBI Taxonomy" id="1974565"/>
    <lineage>
        <taxon>Bacteria</taxon>
        <taxon>Candidatus Falkowiibacteriota</taxon>
    </lineage>
</organism>
<dbReference type="FunFam" id="3.20.20.105:FF:000001">
    <property type="entry name" value="Queuine tRNA-ribosyltransferase"/>
    <property type="match status" value="1"/>
</dbReference>
<dbReference type="PANTHER" id="PTHR46499">
    <property type="entry name" value="QUEUINE TRNA-RIBOSYLTRANSFERASE"/>
    <property type="match status" value="1"/>
</dbReference>
<dbReference type="InterPro" id="IPR050076">
    <property type="entry name" value="ArchSynthase1/Queuine_TRR"/>
</dbReference>
<accession>A0A2H0V5Q6</accession>
<dbReference type="GO" id="GO:0005829">
    <property type="term" value="C:cytosol"/>
    <property type="evidence" value="ECO:0007669"/>
    <property type="project" value="TreeGrafter"/>
</dbReference>
<dbReference type="SUPFAM" id="SSF51713">
    <property type="entry name" value="tRNA-guanine transglycosylase"/>
    <property type="match status" value="1"/>
</dbReference>
<feature type="domain" description="tRNA-guanine(15) transglycosylase-like" evidence="6">
    <location>
        <begin position="12"/>
        <end position="375"/>
    </location>
</feature>
<feature type="binding site" evidence="5">
    <location>
        <begin position="91"/>
        <end position="95"/>
    </location>
    <ligand>
        <name>substrate</name>
    </ligand>
</feature>
<feature type="binding site" evidence="5">
    <location>
        <position position="145"/>
    </location>
    <ligand>
        <name>substrate</name>
    </ligand>
</feature>
<dbReference type="Gene3D" id="3.20.20.105">
    <property type="entry name" value="Queuine tRNA-ribosyltransferase-like"/>
    <property type="match status" value="1"/>
</dbReference>
<feature type="active site" description="Proton acceptor" evidence="5">
    <location>
        <position position="91"/>
    </location>
</feature>
<protein>
    <recommendedName>
        <fullName evidence="5">Queuine tRNA-ribosyltransferase</fullName>
        <ecNumber evidence="5">2.4.2.29</ecNumber>
    </recommendedName>
    <alternativeName>
        <fullName evidence="5">Guanine insertion enzyme</fullName>
    </alternativeName>
    <alternativeName>
        <fullName evidence="5">tRNA-guanine transglycosylase</fullName>
    </alternativeName>
</protein>
<gene>
    <name evidence="5" type="primary">tgt</name>
    <name evidence="7" type="ORF">COT97_01660</name>
</gene>
<comment type="similarity">
    <text evidence="5">Belongs to the queuine tRNA-ribosyltransferase family.</text>
</comment>
<sequence length="375" mass="42993">MSYKLLKQSKKSKARRGQVKTRRGILETPFFMPIATKASVKSLTFEDLKELEAQIVLSNTYHLMLKPGNKIIKRAGDLHEFMQWDRPILTDSGGFQVFSLSKIRKITEDGVQFRSHIDGSKQFMRPEDSIQIQLDLGSDIIMVLDECVELPAKREYLEKSVDMTTRWAARCKDYFGKSTIRELQGDKAMLFGIVQGGLDKDLRKKSAQGLTAIGFDGYAIGGLSVGESEKDMYEVLDYITDELPKDKPRYLMGVGRPENIINAVKRGVDMFDCVIPTREARHGRLYLWQPAAEKANYDVLANQNRCYRQINIKAEKFAQKFEPINANSRFPVLKKYSKAYLRHLFSVNEPLAIRLATLNNLEFYLNLMKKIRQAI</sequence>
<dbReference type="UniPathway" id="UPA00392"/>
<dbReference type="NCBIfam" id="TIGR00430">
    <property type="entry name" value="Q_tRNA_tgt"/>
    <property type="match status" value="1"/>
</dbReference>
<evidence type="ECO:0000256" key="4">
    <source>
        <dbReference type="ARBA" id="ARBA00050112"/>
    </source>
</evidence>
<dbReference type="InterPro" id="IPR002616">
    <property type="entry name" value="tRNA_ribo_trans-like"/>
</dbReference>
<evidence type="ECO:0000256" key="2">
    <source>
        <dbReference type="ARBA" id="ARBA00022679"/>
    </source>
</evidence>
<evidence type="ECO:0000313" key="7">
    <source>
        <dbReference type="EMBL" id="PIR94395.1"/>
    </source>
</evidence>
<dbReference type="HAMAP" id="MF_00168">
    <property type="entry name" value="Q_tRNA_Tgt"/>
    <property type="match status" value="1"/>
</dbReference>
<dbReference type="Pfam" id="PF01702">
    <property type="entry name" value="TGT"/>
    <property type="match status" value="1"/>
</dbReference>
<feature type="active site" description="Nucleophile" evidence="5">
    <location>
        <position position="272"/>
    </location>
</feature>
<name>A0A2H0V5Q6_9BACT</name>